<dbReference type="Gene3D" id="3.40.50.1220">
    <property type="entry name" value="TPP-binding domain"/>
    <property type="match status" value="1"/>
</dbReference>
<dbReference type="PIRSF" id="PIRSF004983">
    <property type="entry name" value="MenD"/>
    <property type="match status" value="1"/>
</dbReference>
<evidence type="ECO:0000259" key="8">
    <source>
        <dbReference type="Pfam" id="PF02776"/>
    </source>
</evidence>
<keyword evidence="5 7" id="KW-0786">Thiamine pyrophosphate</keyword>
<keyword evidence="6 7" id="KW-0464">Manganese</keyword>
<sequence>MTETADLGCRNLRWALSLLDGLADGGMRRLVLSPGSRSTPLILAGQRHPALELTPILDERSAAFYALGLARASGRPVGLVCTSGSAPGHWMPAVMEASQSEIPLILLSADRPPELRGWGANQTLDQSRLFDGFVRAFHDPGPAEEGPAALKMIRALGARAAAVSQGSWPGPVHLNLPFREPLVPHVGCEPQRLAIPACPSPCKEPESDIPIPTSVRDLASHLSGRGLICCGPGIWSPQSAEALWRCAERLSVPVLCDPLSGLRFGPGPEHRIARYDSLLRDPTTAETLRPNWVLRFGRVPVSKTLLTWLTDLPTYLVDPGAGWSDPNHDVKMRIHTDPGAVCRWIADSDHPAADNGWLASWIREESDLDALIDAYLSESPWCEAQLIRDLLEHLPAGEGLLCANSMPIRQIDTWSGTRAEPLHLFGNRGASGIDGQTSTLAGLNAGGVPTTALLGDLSFLHDLSGLALLQGLDRPCILINNGGGRIFDYLPQHGLPDFERLWRTPVDVDLASLSRSFGIVHRTVDDAAGFRQALTQSLTDGEGNAGVIEVRLDGDLSRRIHRDFWSRLAG</sequence>
<dbReference type="InterPro" id="IPR004433">
    <property type="entry name" value="MenaQ_synth_MenD"/>
</dbReference>
<dbReference type="RefSeq" id="WP_386025135.1">
    <property type="nucleotide sequence ID" value="NZ_JBHUHX010000015.1"/>
</dbReference>
<keyword evidence="11" id="KW-1185">Reference proteome</keyword>
<name>A0ABW4Y976_9GAMM</name>
<dbReference type="SUPFAM" id="SSF52467">
    <property type="entry name" value="DHS-like NAD/FAD-binding domain"/>
    <property type="match status" value="1"/>
</dbReference>
<dbReference type="PANTHER" id="PTHR42916:SF1">
    <property type="entry name" value="PROTEIN PHYLLO, CHLOROPLASTIC"/>
    <property type="match status" value="1"/>
</dbReference>
<keyword evidence="4 7" id="KW-0460">Magnesium</keyword>
<comment type="caution">
    <text evidence="10">The sequence shown here is derived from an EMBL/GenBank/DDBJ whole genome shotgun (WGS) entry which is preliminary data.</text>
</comment>
<dbReference type="Pfam" id="PF02776">
    <property type="entry name" value="TPP_enzyme_N"/>
    <property type="match status" value="1"/>
</dbReference>
<gene>
    <name evidence="7 10" type="primary">menD</name>
    <name evidence="10" type="ORF">ACFSJC_06990</name>
</gene>
<evidence type="ECO:0000256" key="1">
    <source>
        <dbReference type="ARBA" id="ARBA00022428"/>
    </source>
</evidence>
<protein>
    <recommendedName>
        <fullName evidence="7">2-succinyl-5-enolpyruvyl-6-hydroxy-3-cyclohexene-1-carboxylate synthase</fullName>
        <shortName evidence="7">SEPHCHC synthase</shortName>
        <ecNumber evidence="7">2.2.1.9</ecNumber>
    </recommendedName>
    <alternativeName>
        <fullName evidence="7">Menaquinone biosynthesis protein MenD</fullName>
    </alternativeName>
</protein>
<comment type="similarity">
    <text evidence="7">Belongs to the TPP enzyme family. MenD subfamily.</text>
</comment>
<feature type="domain" description="Menaquinone biosynthesis protein MenD middle" evidence="9">
    <location>
        <begin position="213"/>
        <end position="398"/>
    </location>
</feature>
<evidence type="ECO:0000313" key="11">
    <source>
        <dbReference type="Proteomes" id="UP001597337"/>
    </source>
</evidence>
<dbReference type="Gene3D" id="3.40.50.970">
    <property type="match status" value="2"/>
</dbReference>
<evidence type="ECO:0000256" key="5">
    <source>
        <dbReference type="ARBA" id="ARBA00023052"/>
    </source>
</evidence>
<keyword evidence="1 7" id="KW-0474">Menaquinone biosynthesis</keyword>
<dbReference type="GO" id="GO:0070204">
    <property type="term" value="F:2-succinyl-5-enolpyruvyl-6-hydroxy-3-cyclohexene-1-carboxylic-acid synthase activity"/>
    <property type="evidence" value="ECO:0007669"/>
    <property type="project" value="UniProtKB-EC"/>
</dbReference>
<dbReference type="CDD" id="cd02009">
    <property type="entry name" value="TPP_SHCHC_synthase"/>
    <property type="match status" value="1"/>
</dbReference>
<dbReference type="NCBIfam" id="TIGR00173">
    <property type="entry name" value="menD"/>
    <property type="match status" value="1"/>
</dbReference>
<evidence type="ECO:0000313" key="10">
    <source>
        <dbReference type="EMBL" id="MFD2111581.1"/>
    </source>
</evidence>
<dbReference type="CDD" id="cd07037">
    <property type="entry name" value="TPP_PYR_MenD"/>
    <property type="match status" value="1"/>
</dbReference>
<dbReference type="HAMAP" id="MF_01659">
    <property type="entry name" value="MenD"/>
    <property type="match status" value="1"/>
</dbReference>
<dbReference type="InterPro" id="IPR012001">
    <property type="entry name" value="Thiamin_PyroP_enz_TPP-bd_dom"/>
</dbReference>
<dbReference type="EMBL" id="JBHUHX010000015">
    <property type="protein sequence ID" value="MFD2111581.1"/>
    <property type="molecule type" value="Genomic_DNA"/>
</dbReference>
<comment type="pathway">
    <text evidence="7">Quinol/quinone metabolism; 1,4-dihydroxy-2-naphthoate biosynthesis; 1,4-dihydroxy-2-naphthoate from chorismate: step 2/7.</text>
</comment>
<accession>A0ABW4Y976</accession>
<comment type="catalytic activity">
    <reaction evidence="7">
        <text>isochorismate + 2-oxoglutarate + H(+) = 5-enolpyruvoyl-6-hydroxy-2-succinyl-cyclohex-3-ene-1-carboxylate + CO2</text>
        <dbReference type="Rhea" id="RHEA:25593"/>
        <dbReference type="ChEBI" id="CHEBI:15378"/>
        <dbReference type="ChEBI" id="CHEBI:16526"/>
        <dbReference type="ChEBI" id="CHEBI:16810"/>
        <dbReference type="ChEBI" id="CHEBI:29780"/>
        <dbReference type="ChEBI" id="CHEBI:58818"/>
        <dbReference type="EC" id="2.2.1.9"/>
    </reaction>
</comment>
<evidence type="ECO:0000256" key="4">
    <source>
        <dbReference type="ARBA" id="ARBA00022842"/>
    </source>
</evidence>
<comment type="pathway">
    <text evidence="7">Quinol/quinone metabolism; menaquinone biosynthesis.</text>
</comment>
<comment type="function">
    <text evidence="7">Catalyzes the thiamine diphosphate-dependent decarboxylation of 2-oxoglutarate and the subsequent addition of the resulting succinic semialdehyde-thiamine pyrophosphate anion to isochorismate to yield 2-succinyl-5-enolpyruvyl-6-hydroxy-3-cyclohexene-1-carboxylate (SEPHCHC).</text>
</comment>
<dbReference type="InterPro" id="IPR029035">
    <property type="entry name" value="DHS-like_NAD/FAD-binding_dom"/>
</dbReference>
<evidence type="ECO:0000256" key="2">
    <source>
        <dbReference type="ARBA" id="ARBA00022679"/>
    </source>
</evidence>
<proteinExistence type="inferred from homology"/>
<feature type="domain" description="Thiamine pyrophosphate enzyme N-terminal TPP-binding" evidence="8">
    <location>
        <begin position="18"/>
        <end position="128"/>
    </location>
</feature>
<reference evidence="11" key="1">
    <citation type="journal article" date="2019" name="Int. J. Syst. Evol. Microbiol.">
        <title>The Global Catalogue of Microorganisms (GCM) 10K type strain sequencing project: providing services to taxonomists for standard genome sequencing and annotation.</title>
        <authorList>
            <consortium name="The Broad Institute Genomics Platform"/>
            <consortium name="The Broad Institute Genome Sequencing Center for Infectious Disease"/>
            <person name="Wu L."/>
            <person name="Ma J."/>
        </authorList>
    </citation>
    <scope>NUCLEOTIDE SEQUENCE [LARGE SCALE GENOMIC DNA]</scope>
    <source>
        <strain evidence="11">KACC 12597</strain>
    </source>
</reference>
<evidence type="ECO:0000256" key="6">
    <source>
        <dbReference type="ARBA" id="ARBA00023211"/>
    </source>
</evidence>
<comment type="subunit">
    <text evidence="7">Homodimer.</text>
</comment>
<evidence type="ECO:0000259" key="9">
    <source>
        <dbReference type="Pfam" id="PF16582"/>
    </source>
</evidence>
<evidence type="ECO:0000256" key="7">
    <source>
        <dbReference type="HAMAP-Rule" id="MF_01659"/>
    </source>
</evidence>
<dbReference type="EC" id="2.2.1.9" evidence="7"/>
<dbReference type="InterPro" id="IPR032264">
    <property type="entry name" value="MenD_middle"/>
</dbReference>
<evidence type="ECO:0000256" key="3">
    <source>
        <dbReference type="ARBA" id="ARBA00022723"/>
    </source>
</evidence>
<comment type="cofactor">
    <cofactor evidence="7">
        <name>thiamine diphosphate</name>
        <dbReference type="ChEBI" id="CHEBI:58937"/>
    </cofactor>
    <text evidence="7">Binds 1 thiamine pyrophosphate per subunit.</text>
</comment>
<keyword evidence="3 7" id="KW-0479">Metal-binding</keyword>
<dbReference type="Pfam" id="PF16582">
    <property type="entry name" value="TPP_enzyme_M_2"/>
    <property type="match status" value="1"/>
</dbReference>
<keyword evidence="2 7" id="KW-0808">Transferase</keyword>
<dbReference type="PANTHER" id="PTHR42916">
    <property type="entry name" value="2-SUCCINYL-5-ENOLPYRUVYL-6-HYDROXY-3-CYCLOHEXENE-1-CARBOXYLATE SYNTHASE"/>
    <property type="match status" value="1"/>
</dbReference>
<comment type="cofactor">
    <cofactor evidence="7">
        <name>Mg(2+)</name>
        <dbReference type="ChEBI" id="CHEBI:18420"/>
    </cofactor>
    <cofactor evidence="7">
        <name>Mn(2+)</name>
        <dbReference type="ChEBI" id="CHEBI:29035"/>
    </cofactor>
</comment>
<dbReference type="InterPro" id="IPR029061">
    <property type="entry name" value="THDP-binding"/>
</dbReference>
<dbReference type="Proteomes" id="UP001597337">
    <property type="component" value="Unassembled WGS sequence"/>
</dbReference>
<dbReference type="SUPFAM" id="SSF52518">
    <property type="entry name" value="Thiamin diphosphate-binding fold (THDP-binding)"/>
    <property type="match status" value="2"/>
</dbReference>
<organism evidence="10 11">
    <name type="scientific">Thiorhodococcus fuscus</name>
    <dbReference type="NCBI Taxonomy" id="527200"/>
    <lineage>
        <taxon>Bacteria</taxon>
        <taxon>Pseudomonadati</taxon>
        <taxon>Pseudomonadota</taxon>
        <taxon>Gammaproteobacteria</taxon>
        <taxon>Chromatiales</taxon>
        <taxon>Chromatiaceae</taxon>
        <taxon>Thiorhodococcus</taxon>
    </lineage>
</organism>